<sequence>MLDFASGMSARDNLKKRNARPKFNANNAKRNALTPASHGFCSALGNTLCPFYHLLVSPACLFPIMAFVDEQENVSTI</sequence>
<dbReference type="WBParaSite" id="Minc3s00179g06890">
    <property type="protein sequence ID" value="Minc3s00179g06890"/>
    <property type="gene ID" value="Minc3s00179g06890"/>
</dbReference>
<organism evidence="2 3">
    <name type="scientific">Meloidogyne incognita</name>
    <name type="common">Southern root-knot nematode worm</name>
    <name type="synonym">Oxyuris incognita</name>
    <dbReference type="NCBI Taxonomy" id="6306"/>
    <lineage>
        <taxon>Eukaryota</taxon>
        <taxon>Metazoa</taxon>
        <taxon>Ecdysozoa</taxon>
        <taxon>Nematoda</taxon>
        <taxon>Chromadorea</taxon>
        <taxon>Rhabditida</taxon>
        <taxon>Tylenchina</taxon>
        <taxon>Tylenchomorpha</taxon>
        <taxon>Tylenchoidea</taxon>
        <taxon>Meloidogynidae</taxon>
        <taxon>Meloidogyninae</taxon>
        <taxon>Meloidogyne</taxon>
        <taxon>Meloidogyne incognita group</taxon>
    </lineage>
</organism>
<keyword evidence="2" id="KW-1185">Reference proteome</keyword>
<evidence type="ECO:0000313" key="2">
    <source>
        <dbReference type="Proteomes" id="UP000887563"/>
    </source>
</evidence>
<reference evidence="3" key="1">
    <citation type="submission" date="2022-11" db="UniProtKB">
        <authorList>
            <consortium name="WormBaseParasite"/>
        </authorList>
    </citation>
    <scope>IDENTIFICATION</scope>
</reference>
<name>A0A914KZJ0_MELIC</name>
<feature type="region of interest" description="Disordered" evidence="1">
    <location>
        <begin position="1"/>
        <end position="28"/>
    </location>
</feature>
<protein>
    <submittedName>
        <fullName evidence="3">Uncharacterized protein</fullName>
    </submittedName>
</protein>
<dbReference type="Proteomes" id="UP000887563">
    <property type="component" value="Unplaced"/>
</dbReference>
<evidence type="ECO:0000256" key="1">
    <source>
        <dbReference type="SAM" id="MobiDB-lite"/>
    </source>
</evidence>
<accession>A0A914KZJ0</accession>
<evidence type="ECO:0000313" key="3">
    <source>
        <dbReference type="WBParaSite" id="Minc3s00179g06890"/>
    </source>
</evidence>
<dbReference type="AlphaFoldDB" id="A0A914KZJ0"/>
<proteinExistence type="predicted"/>